<dbReference type="GO" id="GO:0017070">
    <property type="term" value="F:U6 snRNA binding"/>
    <property type="evidence" value="ECO:0007669"/>
    <property type="project" value="TreeGrafter"/>
</dbReference>
<keyword evidence="2" id="KW-1185">Reference proteome</keyword>
<proteinExistence type="predicted"/>
<dbReference type="GO" id="GO:0097157">
    <property type="term" value="F:pre-mRNA intronic binding"/>
    <property type="evidence" value="ECO:0007669"/>
    <property type="project" value="TreeGrafter"/>
</dbReference>
<dbReference type="PANTHER" id="PTHR11140">
    <property type="entry name" value="PRE-MRNA SPLICING FACTOR PRP8"/>
    <property type="match status" value="1"/>
</dbReference>
<organism evidence="1 2">
    <name type="scientific">Schizopora paradoxa</name>
    <dbReference type="NCBI Taxonomy" id="27342"/>
    <lineage>
        <taxon>Eukaryota</taxon>
        <taxon>Fungi</taxon>
        <taxon>Dikarya</taxon>
        <taxon>Basidiomycota</taxon>
        <taxon>Agaricomycotina</taxon>
        <taxon>Agaricomycetes</taxon>
        <taxon>Hymenochaetales</taxon>
        <taxon>Schizoporaceae</taxon>
        <taxon>Schizopora</taxon>
    </lineage>
</organism>
<dbReference type="OrthoDB" id="1931567at2759"/>
<dbReference type="GO" id="GO:0030620">
    <property type="term" value="F:U2 snRNA binding"/>
    <property type="evidence" value="ECO:0007669"/>
    <property type="project" value="TreeGrafter"/>
</dbReference>
<dbReference type="InParanoid" id="A0A0H2RRX8"/>
<name>A0A0H2RRX8_9AGAM</name>
<dbReference type="PANTHER" id="PTHR11140:SF0">
    <property type="entry name" value="PRE-MRNA-PROCESSING-SPLICING FACTOR 8"/>
    <property type="match status" value="1"/>
</dbReference>
<dbReference type="EMBL" id="KQ085982">
    <property type="protein sequence ID" value="KLO12218.1"/>
    <property type="molecule type" value="Genomic_DNA"/>
</dbReference>
<gene>
    <name evidence="1" type="ORF">SCHPADRAFT_432241</name>
</gene>
<dbReference type="GO" id="GO:0030623">
    <property type="term" value="F:U5 snRNA binding"/>
    <property type="evidence" value="ECO:0007669"/>
    <property type="project" value="TreeGrafter"/>
</dbReference>
<reference evidence="1 2" key="1">
    <citation type="submission" date="2015-04" db="EMBL/GenBank/DDBJ databases">
        <title>Complete genome sequence of Schizopora paradoxa KUC8140, a cosmopolitan wood degrader in East Asia.</title>
        <authorList>
            <consortium name="DOE Joint Genome Institute"/>
            <person name="Min B."/>
            <person name="Park H."/>
            <person name="Jang Y."/>
            <person name="Kim J.-J."/>
            <person name="Kim K.H."/>
            <person name="Pangilinan J."/>
            <person name="Lipzen A."/>
            <person name="Riley R."/>
            <person name="Grigoriev I.V."/>
            <person name="Spatafora J.W."/>
            <person name="Choi I.-G."/>
        </authorList>
    </citation>
    <scope>NUCLEOTIDE SEQUENCE [LARGE SCALE GENOMIC DNA]</scope>
    <source>
        <strain evidence="1 2">KUC8140</strain>
    </source>
</reference>
<dbReference type="AlphaFoldDB" id="A0A0H2RRX8"/>
<evidence type="ECO:0000313" key="2">
    <source>
        <dbReference type="Proteomes" id="UP000053477"/>
    </source>
</evidence>
<dbReference type="STRING" id="27342.A0A0H2RRX8"/>
<evidence type="ECO:0000313" key="1">
    <source>
        <dbReference type="EMBL" id="KLO12218.1"/>
    </source>
</evidence>
<accession>A0A0H2RRX8</accession>
<dbReference type="Proteomes" id="UP000053477">
    <property type="component" value="Unassembled WGS sequence"/>
</dbReference>
<dbReference type="GO" id="GO:0030619">
    <property type="term" value="F:U1 snRNA binding"/>
    <property type="evidence" value="ECO:0007669"/>
    <property type="project" value="TreeGrafter"/>
</dbReference>
<dbReference type="InterPro" id="IPR027652">
    <property type="entry name" value="PRP8"/>
</dbReference>
<sequence>MRPYPLFLVCRVDSLAYESARDGKIPCINSRFQKDRHTLAFDRGWRVRTDWKQYQLLKHNPFWWTSRRRDGSFWQLNNS</sequence>
<dbReference type="GO" id="GO:0000244">
    <property type="term" value="P:spliceosomal tri-snRNP complex assembly"/>
    <property type="evidence" value="ECO:0007669"/>
    <property type="project" value="TreeGrafter"/>
</dbReference>
<protein>
    <submittedName>
        <fullName evidence="1">Uncharacterized protein</fullName>
    </submittedName>
</protein>
<dbReference type="GO" id="GO:0071013">
    <property type="term" value="C:catalytic step 2 spliceosome"/>
    <property type="evidence" value="ECO:0007669"/>
    <property type="project" value="TreeGrafter"/>
</dbReference>
<dbReference type="GO" id="GO:0005682">
    <property type="term" value="C:U5 snRNP"/>
    <property type="evidence" value="ECO:0007669"/>
    <property type="project" value="TreeGrafter"/>
</dbReference>